<dbReference type="Proteomes" id="UP001390339">
    <property type="component" value="Unassembled WGS sequence"/>
</dbReference>
<accession>A0ABR2JID7</accession>
<protein>
    <submittedName>
        <fullName evidence="1">Uncharacterized protein</fullName>
    </submittedName>
</protein>
<name>A0ABR2JID7_9PEZI</name>
<evidence type="ECO:0000313" key="2">
    <source>
        <dbReference type="Proteomes" id="UP001390339"/>
    </source>
</evidence>
<sequence length="135" mass="15309">MDGHRDFKGQYRQPSMRRLYGVSSWHMRRPDLGLFHSHCCGPRPVHLPFITGRLWPMERSVALSPTPRVLRALLPGFLLPQVRCMSGVMWQSPQPALLLNSLLLGVDSANGHAKTARKPSWSLSRMAALTYSEYL</sequence>
<organism evidence="1 2">
    <name type="scientific">Apiospora arundinis</name>
    <dbReference type="NCBI Taxonomy" id="335852"/>
    <lineage>
        <taxon>Eukaryota</taxon>
        <taxon>Fungi</taxon>
        <taxon>Dikarya</taxon>
        <taxon>Ascomycota</taxon>
        <taxon>Pezizomycotina</taxon>
        <taxon>Sordariomycetes</taxon>
        <taxon>Xylariomycetidae</taxon>
        <taxon>Amphisphaeriales</taxon>
        <taxon>Apiosporaceae</taxon>
        <taxon>Apiospora</taxon>
    </lineage>
</organism>
<comment type="caution">
    <text evidence="1">The sequence shown here is derived from an EMBL/GenBank/DDBJ whole genome shotgun (WGS) entry which is preliminary data.</text>
</comment>
<keyword evidence="2" id="KW-1185">Reference proteome</keyword>
<gene>
    <name evidence="1" type="ORF">PGQ11_002214</name>
</gene>
<reference evidence="1 2" key="1">
    <citation type="journal article" date="2024" name="IMA Fungus">
        <title>Apiospora arundinis, a panoply of carbohydrate-active enzymes and secondary metabolites.</title>
        <authorList>
            <person name="Sorensen T."/>
            <person name="Petersen C."/>
            <person name="Muurmann A.T."/>
            <person name="Christiansen J.V."/>
            <person name="Brundto M.L."/>
            <person name="Overgaard C.K."/>
            <person name="Boysen A.T."/>
            <person name="Wollenberg R.D."/>
            <person name="Larsen T.O."/>
            <person name="Sorensen J.L."/>
            <person name="Nielsen K.L."/>
            <person name="Sondergaard T.E."/>
        </authorList>
    </citation>
    <scope>NUCLEOTIDE SEQUENCE [LARGE SCALE GENOMIC DNA]</scope>
    <source>
        <strain evidence="1 2">AAU 773</strain>
    </source>
</reference>
<dbReference type="EMBL" id="JAPCWZ010000002">
    <property type="protein sequence ID" value="KAK8877268.1"/>
    <property type="molecule type" value="Genomic_DNA"/>
</dbReference>
<evidence type="ECO:0000313" key="1">
    <source>
        <dbReference type="EMBL" id="KAK8877268.1"/>
    </source>
</evidence>
<proteinExistence type="predicted"/>